<comment type="caution">
    <text evidence="2">The sequence shown here is derived from an EMBL/GenBank/DDBJ whole genome shotgun (WGS) entry which is preliminary data.</text>
</comment>
<reference evidence="2 3" key="1">
    <citation type="submission" date="2023-03" db="EMBL/GenBank/DDBJ databases">
        <title>WGS of Gossypium arboreum.</title>
        <authorList>
            <person name="Yu D."/>
        </authorList>
    </citation>
    <scope>NUCLEOTIDE SEQUENCE [LARGE SCALE GENOMIC DNA]</scope>
    <source>
        <tissue evidence="2">Leaf</tissue>
    </source>
</reference>
<sequence length="101" mass="11216">MDLHGDDLESEIARDNETHIEVKISIKDDFAGANLGEKAHDEEHVKCEEATEVSVLGLDKLHLHLMALDNLNDGVTNESENEANDDEALKFNDDSMRGTNL</sequence>
<feature type="compositionally biased region" description="Basic and acidic residues" evidence="1">
    <location>
        <begin position="87"/>
        <end position="101"/>
    </location>
</feature>
<evidence type="ECO:0000256" key="1">
    <source>
        <dbReference type="SAM" id="MobiDB-lite"/>
    </source>
</evidence>
<evidence type="ECO:0000313" key="2">
    <source>
        <dbReference type="EMBL" id="KAK5835532.1"/>
    </source>
</evidence>
<proteinExistence type="predicted"/>
<keyword evidence="3" id="KW-1185">Reference proteome</keyword>
<evidence type="ECO:0000313" key="3">
    <source>
        <dbReference type="Proteomes" id="UP001358586"/>
    </source>
</evidence>
<gene>
    <name evidence="2" type="ORF">PVK06_011223</name>
</gene>
<name>A0ABR0Q913_GOSAR</name>
<organism evidence="2 3">
    <name type="scientific">Gossypium arboreum</name>
    <name type="common">Tree cotton</name>
    <name type="synonym">Gossypium nanking</name>
    <dbReference type="NCBI Taxonomy" id="29729"/>
    <lineage>
        <taxon>Eukaryota</taxon>
        <taxon>Viridiplantae</taxon>
        <taxon>Streptophyta</taxon>
        <taxon>Embryophyta</taxon>
        <taxon>Tracheophyta</taxon>
        <taxon>Spermatophyta</taxon>
        <taxon>Magnoliopsida</taxon>
        <taxon>eudicotyledons</taxon>
        <taxon>Gunneridae</taxon>
        <taxon>Pentapetalae</taxon>
        <taxon>rosids</taxon>
        <taxon>malvids</taxon>
        <taxon>Malvales</taxon>
        <taxon>Malvaceae</taxon>
        <taxon>Malvoideae</taxon>
        <taxon>Gossypium</taxon>
    </lineage>
</organism>
<feature type="region of interest" description="Disordered" evidence="1">
    <location>
        <begin position="74"/>
        <end position="101"/>
    </location>
</feature>
<dbReference type="Proteomes" id="UP001358586">
    <property type="component" value="Chromosome 4"/>
</dbReference>
<protein>
    <submittedName>
        <fullName evidence="2">Uncharacterized protein</fullName>
    </submittedName>
</protein>
<accession>A0ABR0Q913</accession>
<dbReference type="EMBL" id="JARKNE010000004">
    <property type="protein sequence ID" value="KAK5835532.1"/>
    <property type="molecule type" value="Genomic_DNA"/>
</dbReference>